<dbReference type="Proteomes" id="UP000246078">
    <property type="component" value="Unassembled WGS sequence"/>
</dbReference>
<dbReference type="VEuPathDB" id="TriTrypDB:TCDM_12698"/>
<accession>A0A2V2WPL1</accession>
<reference evidence="2 3" key="1">
    <citation type="journal article" date="2018" name="Microb. Genom.">
        <title>Expanding an expanded genome: long-read sequencing of Trypanosoma cruzi.</title>
        <authorList>
            <person name="Berna L."/>
            <person name="Rodriguez M."/>
            <person name="Chiribao M.L."/>
            <person name="Parodi-Talice A."/>
            <person name="Pita S."/>
            <person name="Rijo G."/>
            <person name="Alvarez-Valin F."/>
            <person name="Robello C."/>
        </authorList>
    </citation>
    <scope>NUCLEOTIDE SEQUENCE [LARGE SCALE GENOMIC DNA]</scope>
    <source>
        <strain evidence="2 3">TCC</strain>
    </source>
</reference>
<comment type="caution">
    <text evidence="2">The sequence shown here is derived from an EMBL/GenBank/DDBJ whole genome shotgun (WGS) entry which is preliminary data.</text>
</comment>
<dbReference type="VEuPathDB" id="TriTrypDB:Tc_MARK_6862"/>
<dbReference type="VEuPathDB" id="TriTrypDB:TcCL_NonESM07106"/>
<dbReference type="VEuPathDB" id="TriTrypDB:C3747_90g146"/>
<proteinExistence type="predicted"/>
<dbReference type="VEuPathDB" id="TriTrypDB:TcYC6_0054580"/>
<reference evidence="1" key="3">
    <citation type="submission" date="2020-04" db="EMBL/GenBank/DDBJ databases">
        <authorList>
            <person name="Diaz Viraque F."/>
        </authorList>
    </citation>
    <scope>NUCLEOTIDE SEQUENCE</scope>
    <source>
        <strain evidence="1">Berenice</strain>
    </source>
</reference>
<organism evidence="2 3">
    <name type="scientific">Trypanosoma cruzi</name>
    <dbReference type="NCBI Taxonomy" id="5693"/>
    <lineage>
        <taxon>Eukaryota</taxon>
        <taxon>Discoba</taxon>
        <taxon>Euglenozoa</taxon>
        <taxon>Kinetoplastea</taxon>
        <taxon>Metakinetoplastina</taxon>
        <taxon>Trypanosomatida</taxon>
        <taxon>Trypanosomatidae</taxon>
        <taxon>Trypanosoma</taxon>
        <taxon>Schizotrypanum</taxon>
    </lineage>
</organism>
<dbReference type="VEuPathDB" id="TriTrypDB:ECC02_003384"/>
<dbReference type="VEuPathDB" id="TriTrypDB:TcBrA4_0007010"/>
<evidence type="ECO:0000313" key="1">
    <source>
        <dbReference type="EMBL" id="KAF5223651.1"/>
    </source>
</evidence>
<dbReference type="VEuPathDB" id="TriTrypDB:TCSYLVIO_002008"/>
<dbReference type="EMBL" id="JABDHM010000018">
    <property type="protein sequence ID" value="KAF5223651.1"/>
    <property type="molecule type" value="Genomic_DNA"/>
</dbReference>
<dbReference type="VEuPathDB" id="TriTrypDB:TcCLB.508979.40"/>
<dbReference type="AlphaFoldDB" id="A0A2V2WPL1"/>
<name>A0A2V2WPL1_TRYCR</name>
<evidence type="ECO:0000313" key="2">
    <source>
        <dbReference type="EMBL" id="PWV08414.1"/>
    </source>
</evidence>
<protein>
    <submittedName>
        <fullName evidence="2">Uncharacterized protein</fullName>
    </submittedName>
</protein>
<dbReference type="VEuPathDB" id="TriTrypDB:TcG_10438"/>
<dbReference type="VEuPathDB" id="TriTrypDB:TcBrA4_0007020"/>
<dbReference type="VEuPathDB" id="TriTrypDB:BCY84_11138"/>
<sequence>MADESFFYGLSSAFFRSAACRCLTGCLHSAPFKALRSFIQGDVTIIMAAPSLTGFECGNTDDGQNNDEDDDDLHREADYLRVLVHLFWEVLNAVPTIPGLAVLLAFALSPTVISAPCVEADPFAVDFTQQLSSVCAAHPALAHSHVFQGFLACDLLCVVQAAASSFLLVPNKKHFALRWIFICVAVDARDDAQRVCLLFGGHEGDFGVCRHLRESLCRRIEAKLREVCPLHLSRQLRGTPSAQSEWMDASAAGETSFLLRPPLPGESIIRSVTASCILLLGIDCAEVARLM</sequence>
<dbReference type="Proteomes" id="UP000583944">
    <property type="component" value="Unassembled WGS sequence"/>
</dbReference>
<reference evidence="1 4" key="2">
    <citation type="journal article" date="2019" name="Genome Biol. Evol.">
        <title>Nanopore Sequencing Significantly Improves Genome Assembly of the Protozoan Parasite Trypanosoma cruzi.</title>
        <authorList>
            <person name="Diaz-Viraque F."/>
            <person name="Pita S."/>
            <person name="Greif G."/>
            <person name="de Souza R.C.M."/>
            <person name="Iraola G."/>
            <person name="Robello C."/>
        </authorList>
    </citation>
    <scope>NUCLEOTIDE SEQUENCE [LARGE SCALE GENOMIC DNA]</scope>
    <source>
        <strain evidence="1 4">Berenice</strain>
    </source>
</reference>
<evidence type="ECO:0000313" key="4">
    <source>
        <dbReference type="Proteomes" id="UP000583944"/>
    </source>
</evidence>
<dbReference type="EMBL" id="PRFC01000090">
    <property type="protein sequence ID" value="PWV08414.1"/>
    <property type="molecule type" value="Genomic_DNA"/>
</dbReference>
<evidence type="ECO:0000313" key="3">
    <source>
        <dbReference type="Proteomes" id="UP000246078"/>
    </source>
</evidence>
<dbReference type="VEuPathDB" id="TriTrypDB:C4B63_134g45"/>
<dbReference type="VEuPathDB" id="TriTrypDB:TcCLB.399389.10"/>
<gene>
    <name evidence="2" type="ORF">C3747_90g146</name>
    <name evidence="1" type="ORF">ECC02_003384</name>
</gene>